<evidence type="ECO:0000313" key="2">
    <source>
        <dbReference type="Proteomes" id="UP001596447"/>
    </source>
</evidence>
<dbReference type="InterPro" id="IPR018727">
    <property type="entry name" value="DUF2267"/>
</dbReference>
<name>A0ABD5Z1R9_9EURY</name>
<dbReference type="InterPro" id="IPR038282">
    <property type="entry name" value="DUF2267_sf"/>
</dbReference>
<accession>A0ABD5Z1R9</accession>
<organism evidence="1 2">
    <name type="scientific">Halospeciosus flavus</name>
    <dbReference type="NCBI Taxonomy" id="3032283"/>
    <lineage>
        <taxon>Archaea</taxon>
        <taxon>Methanobacteriati</taxon>
        <taxon>Methanobacteriota</taxon>
        <taxon>Stenosarchaea group</taxon>
        <taxon>Halobacteria</taxon>
        <taxon>Halobacteriales</taxon>
        <taxon>Halobacteriaceae</taxon>
        <taxon>Halospeciosus</taxon>
    </lineage>
</organism>
<reference evidence="1 2" key="1">
    <citation type="journal article" date="2019" name="Int. J. Syst. Evol. Microbiol.">
        <title>The Global Catalogue of Microorganisms (GCM) 10K type strain sequencing project: providing services to taxonomists for standard genome sequencing and annotation.</title>
        <authorList>
            <consortium name="The Broad Institute Genomics Platform"/>
            <consortium name="The Broad Institute Genome Sequencing Center for Infectious Disease"/>
            <person name="Wu L."/>
            <person name="Ma J."/>
        </authorList>
    </citation>
    <scope>NUCLEOTIDE SEQUENCE [LARGE SCALE GENOMIC DNA]</scope>
    <source>
        <strain evidence="1 2">XZGYJ-43</strain>
    </source>
</reference>
<gene>
    <name evidence="1" type="ORF">ACFQJ9_06880</name>
</gene>
<dbReference type="Pfam" id="PF10025">
    <property type="entry name" value="DUF2267"/>
    <property type="match status" value="1"/>
</dbReference>
<dbReference type="Gene3D" id="1.10.490.110">
    <property type="entry name" value="Uncharacterized conserved protein DUF2267"/>
    <property type="match status" value="1"/>
</dbReference>
<proteinExistence type="predicted"/>
<sequence>MKHDEFVGRVQHRAELPTRGRAIRVTRAVLTTLGERLQPGEASDLAAELPLEIDWFIHDADSGQIFDYQHFVQRVAERANAEQADANYYGQVVMDVVSETTSENELEEVKDQLPEDYDDLFELIGEDYYPEE</sequence>
<dbReference type="EMBL" id="JBHTAR010000011">
    <property type="protein sequence ID" value="MFC7199141.1"/>
    <property type="molecule type" value="Genomic_DNA"/>
</dbReference>
<protein>
    <submittedName>
        <fullName evidence="1">DUF2267 domain-containing protein</fullName>
    </submittedName>
</protein>
<dbReference type="AlphaFoldDB" id="A0ABD5Z1R9"/>
<keyword evidence="2" id="KW-1185">Reference proteome</keyword>
<dbReference type="RefSeq" id="WP_279529085.1">
    <property type="nucleotide sequence ID" value="NZ_CP122312.1"/>
</dbReference>
<comment type="caution">
    <text evidence="1">The sequence shown here is derived from an EMBL/GenBank/DDBJ whole genome shotgun (WGS) entry which is preliminary data.</text>
</comment>
<evidence type="ECO:0000313" key="1">
    <source>
        <dbReference type="EMBL" id="MFC7199141.1"/>
    </source>
</evidence>
<dbReference type="Proteomes" id="UP001596447">
    <property type="component" value="Unassembled WGS sequence"/>
</dbReference>